<dbReference type="Proteomes" id="UP001526426">
    <property type="component" value="Unassembled WGS sequence"/>
</dbReference>
<protein>
    <submittedName>
        <fullName evidence="1">Uncharacterized protein</fullName>
    </submittedName>
</protein>
<evidence type="ECO:0000313" key="1">
    <source>
        <dbReference type="EMBL" id="MCW6035778.1"/>
    </source>
</evidence>
<evidence type="ECO:0000313" key="2">
    <source>
        <dbReference type="Proteomes" id="UP001526426"/>
    </source>
</evidence>
<dbReference type="RefSeq" id="WP_265263492.1">
    <property type="nucleotide sequence ID" value="NZ_JAIHOM010000020.1"/>
</dbReference>
<name>A0ABT3L2N6_9CYAN</name>
<sequence>MKKTTGRIGLFLLSLTLGLSGGGFLPMMAQSPPMPDEGTTASAQYLAGCLDGIVPEGMTPQDLPPDYLAAAQKFCICTLEGFVELYPEPEDFVTTVARIQETGQAPPEFVSVIQRCLPE</sequence>
<proteinExistence type="predicted"/>
<gene>
    <name evidence="1" type="ORF">K4A83_05755</name>
</gene>
<accession>A0ABT3L2N6</accession>
<dbReference type="EMBL" id="JAIHOM010000020">
    <property type="protein sequence ID" value="MCW6035778.1"/>
    <property type="molecule type" value="Genomic_DNA"/>
</dbReference>
<organism evidence="1 2">
    <name type="scientific">Spirulina subsalsa FACHB-351</name>
    <dbReference type="NCBI Taxonomy" id="234711"/>
    <lineage>
        <taxon>Bacteria</taxon>
        <taxon>Bacillati</taxon>
        <taxon>Cyanobacteriota</taxon>
        <taxon>Cyanophyceae</taxon>
        <taxon>Spirulinales</taxon>
        <taxon>Spirulinaceae</taxon>
        <taxon>Spirulina</taxon>
    </lineage>
</organism>
<keyword evidence="2" id="KW-1185">Reference proteome</keyword>
<comment type="caution">
    <text evidence="1">The sequence shown here is derived from an EMBL/GenBank/DDBJ whole genome shotgun (WGS) entry which is preliminary data.</text>
</comment>
<reference evidence="1 2" key="1">
    <citation type="submission" date="2021-08" db="EMBL/GenBank/DDBJ databases">
        <title>Draft genome sequence of Spirulina subsalsa with high tolerance to salinity and hype-accumulation of phycocyanin.</title>
        <authorList>
            <person name="Pei H."/>
            <person name="Jiang L."/>
        </authorList>
    </citation>
    <scope>NUCLEOTIDE SEQUENCE [LARGE SCALE GENOMIC DNA]</scope>
    <source>
        <strain evidence="1 2">FACHB-351</strain>
    </source>
</reference>